<evidence type="ECO:0000256" key="12">
    <source>
        <dbReference type="RuleBase" id="RU004462"/>
    </source>
</evidence>
<dbReference type="InterPro" id="IPR022636">
    <property type="entry name" value="S-AdoMet_synthetase_sfam"/>
</dbReference>
<dbReference type="Proteomes" id="UP000257200">
    <property type="component" value="Unplaced"/>
</dbReference>
<dbReference type="FunFam" id="3.30.300.10:FF:000004">
    <property type="entry name" value="S-adenosylmethionine synthase"/>
    <property type="match status" value="1"/>
</dbReference>
<dbReference type="CDD" id="cd18079">
    <property type="entry name" value="S-AdoMet_synt"/>
    <property type="match status" value="1"/>
</dbReference>
<dbReference type="PIRSF" id="PIRSF000497">
    <property type="entry name" value="MAT"/>
    <property type="match status" value="1"/>
</dbReference>
<evidence type="ECO:0000259" key="15">
    <source>
        <dbReference type="Pfam" id="PF02773"/>
    </source>
</evidence>
<keyword evidence="5 11" id="KW-0479">Metal-binding</keyword>
<keyword evidence="7 11" id="KW-0067">ATP-binding</keyword>
<dbReference type="GeneTree" id="ENSGT00950000183185"/>
<evidence type="ECO:0000256" key="1">
    <source>
        <dbReference type="ARBA" id="ARBA00005224"/>
    </source>
</evidence>
<evidence type="ECO:0000259" key="13">
    <source>
        <dbReference type="Pfam" id="PF00438"/>
    </source>
</evidence>
<comment type="function">
    <text evidence="11">Catalyzes the formation of S-adenosylmethionine from methionine and ATP.</text>
</comment>
<feature type="domain" description="S-adenosylmethionine synthetase N-terminal" evidence="13">
    <location>
        <begin position="10"/>
        <end position="107"/>
    </location>
</feature>
<evidence type="ECO:0000256" key="9">
    <source>
        <dbReference type="ARBA" id="ARBA00022958"/>
    </source>
</evidence>
<dbReference type="InterPro" id="IPR022631">
    <property type="entry name" value="ADOMET_SYNTHASE_CS"/>
</dbReference>
<keyword evidence="3 11" id="KW-0554">One-carbon metabolism</keyword>
<protein>
    <recommendedName>
        <fullName evidence="11">S-adenosylmethionine synthase</fullName>
        <ecNumber evidence="11">2.5.1.6</ecNumber>
    </recommendedName>
</protein>
<dbReference type="Gene3D" id="3.30.300.10">
    <property type="match status" value="3"/>
</dbReference>
<dbReference type="GO" id="GO:0006730">
    <property type="term" value="P:one-carbon metabolic process"/>
    <property type="evidence" value="ECO:0007669"/>
    <property type="project" value="UniProtKB-KW"/>
</dbReference>
<dbReference type="CTD" id="4143"/>
<evidence type="ECO:0000256" key="4">
    <source>
        <dbReference type="ARBA" id="ARBA00022679"/>
    </source>
</evidence>
<keyword evidence="8 11" id="KW-0460">Magnesium</keyword>
<comment type="catalytic activity">
    <reaction evidence="10 11">
        <text>L-methionine + ATP + H2O = S-adenosyl-L-methionine + phosphate + diphosphate</text>
        <dbReference type="Rhea" id="RHEA:21080"/>
        <dbReference type="ChEBI" id="CHEBI:15377"/>
        <dbReference type="ChEBI" id="CHEBI:30616"/>
        <dbReference type="ChEBI" id="CHEBI:33019"/>
        <dbReference type="ChEBI" id="CHEBI:43474"/>
        <dbReference type="ChEBI" id="CHEBI:57844"/>
        <dbReference type="ChEBI" id="CHEBI:59789"/>
        <dbReference type="EC" id="2.5.1.6"/>
    </reaction>
</comment>
<organism evidence="16 17">
    <name type="scientific">Acanthochromis polyacanthus</name>
    <name type="common">spiny chromis</name>
    <dbReference type="NCBI Taxonomy" id="80966"/>
    <lineage>
        <taxon>Eukaryota</taxon>
        <taxon>Metazoa</taxon>
        <taxon>Chordata</taxon>
        <taxon>Craniata</taxon>
        <taxon>Vertebrata</taxon>
        <taxon>Euteleostomi</taxon>
        <taxon>Actinopterygii</taxon>
        <taxon>Neopterygii</taxon>
        <taxon>Teleostei</taxon>
        <taxon>Neoteleostei</taxon>
        <taxon>Acanthomorphata</taxon>
        <taxon>Ovalentaria</taxon>
        <taxon>Pomacentridae</taxon>
        <taxon>Acanthochromis</taxon>
    </lineage>
</organism>
<dbReference type="OrthoDB" id="5852090at2759"/>
<feature type="domain" description="S-adenosylmethionine synthetase central" evidence="14">
    <location>
        <begin position="121"/>
        <end position="242"/>
    </location>
</feature>
<reference evidence="16" key="1">
    <citation type="submission" date="2025-08" db="UniProtKB">
        <authorList>
            <consortium name="Ensembl"/>
        </authorList>
    </citation>
    <scope>IDENTIFICATION</scope>
</reference>
<comment type="pathway">
    <text evidence="1 11">Amino-acid biosynthesis; S-adenosyl-L-methionine biosynthesis; S-adenosyl-L-methionine from L-methionine: step 1/1.</text>
</comment>
<sequence>MSDHLDDGSFMFTSESVGEGHPDKICDQISDAVLDAHLKQDPDAKVACETVCKTGMVLLCGEITSRANVDYQKVVRDTIKHIGYDNSDKGFDYKTCNVLVALEQQSPDIAQGVHVDRQEEDIGAGDQGLMFGYATDETEECMPLTIVLAHKLNAKMADLRRNGTIPWLRPDSKTQVTVHYDQKDGAVIPKRVHTIVISVQHDDCITLEEQQNVLKEKVIKAVVPAKYLDDKTIYHLQPSGRFVIGGPQGDAGVTGRKIIVDTYGGWGAHGGGAFSGKDFSKVDRSAAYAARWVAKSLVKAKLCRRVLVQVSYAIGVAHPLSISLFTYGSSQKTETELLHIVNKNFDLRPGVIVRELNLKRPIYQQTASYGHFGRAEFSWEVPKKLVF</sequence>
<comment type="similarity">
    <text evidence="2 12">Belongs to the AdoMet synthase family.</text>
</comment>
<comment type="cofactor">
    <cofactor evidence="11">
        <name>K(+)</name>
        <dbReference type="ChEBI" id="CHEBI:29103"/>
    </cofactor>
    <text evidence="11">Binds 1 potassium ion per subunit. The potassium ion interacts primarily with the substrate.</text>
</comment>
<dbReference type="FunFam" id="3.30.300.10:FF:000001">
    <property type="entry name" value="S-adenosylmethionine synthase"/>
    <property type="match status" value="1"/>
</dbReference>
<evidence type="ECO:0000256" key="10">
    <source>
        <dbReference type="ARBA" id="ARBA00048344"/>
    </source>
</evidence>
<keyword evidence="4 11" id="KW-0808">Transferase</keyword>
<dbReference type="GO" id="GO:0046872">
    <property type="term" value="F:metal ion binding"/>
    <property type="evidence" value="ECO:0007669"/>
    <property type="project" value="UniProtKB-KW"/>
</dbReference>
<evidence type="ECO:0000256" key="6">
    <source>
        <dbReference type="ARBA" id="ARBA00022741"/>
    </source>
</evidence>
<dbReference type="InterPro" id="IPR002133">
    <property type="entry name" value="S-AdoMet_synthetase"/>
</dbReference>
<feature type="domain" description="S-adenosylmethionine synthetase C-terminal" evidence="15">
    <location>
        <begin position="244"/>
        <end position="380"/>
    </location>
</feature>
<dbReference type="PROSITE" id="PS00377">
    <property type="entry name" value="ADOMET_SYNTHASE_2"/>
    <property type="match status" value="1"/>
</dbReference>
<accession>A0A3Q1FGC8</accession>
<dbReference type="FunCoup" id="A0A3Q1FGC8">
    <property type="interactions" value="525"/>
</dbReference>
<dbReference type="SUPFAM" id="SSF55973">
    <property type="entry name" value="S-adenosylmethionine synthetase"/>
    <property type="match status" value="3"/>
</dbReference>
<evidence type="ECO:0000256" key="7">
    <source>
        <dbReference type="ARBA" id="ARBA00022840"/>
    </source>
</evidence>
<dbReference type="NCBIfam" id="TIGR01034">
    <property type="entry name" value="metK"/>
    <property type="match status" value="1"/>
</dbReference>
<evidence type="ECO:0000313" key="17">
    <source>
        <dbReference type="Proteomes" id="UP000257200"/>
    </source>
</evidence>
<evidence type="ECO:0000256" key="2">
    <source>
        <dbReference type="ARBA" id="ARBA00009685"/>
    </source>
</evidence>
<evidence type="ECO:0000259" key="14">
    <source>
        <dbReference type="Pfam" id="PF02772"/>
    </source>
</evidence>
<evidence type="ECO:0000256" key="8">
    <source>
        <dbReference type="ARBA" id="ARBA00022842"/>
    </source>
</evidence>
<dbReference type="GO" id="GO:0004478">
    <property type="term" value="F:methionine adenosyltransferase activity"/>
    <property type="evidence" value="ECO:0007669"/>
    <property type="project" value="UniProtKB-EC"/>
</dbReference>
<dbReference type="GO" id="GO:0005524">
    <property type="term" value="F:ATP binding"/>
    <property type="evidence" value="ECO:0007669"/>
    <property type="project" value="UniProtKB-KW"/>
</dbReference>
<dbReference type="InterPro" id="IPR022630">
    <property type="entry name" value="S-AdoMet_synt_C"/>
</dbReference>
<dbReference type="PROSITE" id="PS00376">
    <property type="entry name" value="ADOMET_SYNTHASE_1"/>
    <property type="match status" value="1"/>
</dbReference>
<dbReference type="FunFam" id="3.30.300.10:FF:000003">
    <property type="entry name" value="S-adenosylmethionine synthase"/>
    <property type="match status" value="1"/>
</dbReference>
<dbReference type="InterPro" id="IPR022628">
    <property type="entry name" value="S-AdoMet_synt_N"/>
</dbReference>
<evidence type="ECO:0000256" key="3">
    <source>
        <dbReference type="ARBA" id="ARBA00022563"/>
    </source>
</evidence>
<keyword evidence="6 11" id="KW-0547">Nucleotide-binding</keyword>
<dbReference type="InterPro" id="IPR022629">
    <property type="entry name" value="S-AdoMet_synt_central"/>
</dbReference>
<dbReference type="Pfam" id="PF02772">
    <property type="entry name" value="S-AdoMet_synt_M"/>
    <property type="match status" value="1"/>
</dbReference>
<keyword evidence="17" id="KW-1185">Reference proteome</keyword>
<evidence type="ECO:0000256" key="11">
    <source>
        <dbReference type="RuleBase" id="RU000541"/>
    </source>
</evidence>
<reference evidence="16" key="2">
    <citation type="submission" date="2025-09" db="UniProtKB">
        <authorList>
            <consortium name="Ensembl"/>
        </authorList>
    </citation>
    <scope>IDENTIFICATION</scope>
</reference>
<keyword evidence="9 11" id="KW-0630">Potassium</keyword>
<dbReference type="Pfam" id="PF02773">
    <property type="entry name" value="S-AdoMet_synt_C"/>
    <property type="match status" value="1"/>
</dbReference>
<dbReference type="Pfam" id="PF00438">
    <property type="entry name" value="S-AdoMet_synt_N"/>
    <property type="match status" value="1"/>
</dbReference>
<name>A0A3Q1FGC8_9TELE</name>
<dbReference type="HAMAP" id="MF_00086">
    <property type="entry name" value="S_AdoMet_synth1"/>
    <property type="match status" value="1"/>
</dbReference>
<dbReference type="EC" id="2.5.1.6" evidence="11"/>
<dbReference type="InParanoid" id="A0A3Q1FGC8"/>
<dbReference type="GO" id="GO:0006556">
    <property type="term" value="P:S-adenosylmethionine biosynthetic process"/>
    <property type="evidence" value="ECO:0007669"/>
    <property type="project" value="UniProtKB-UniPathway"/>
</dbReference>
<dbReference type="Ensembl" id="ENSAPOT00000025035.1">
    <property type="protein sequence ID" value="ENSAPOP00000016138.1"/>
    <property type="gene ID" value="ENSAPOG00000019251.1"/>
</dbReference>
<dbReference type="RefSeq" id="XP_022045789.1">
    <property type="nucleotide sequence ID" value="XM_022190097.2"/>
</dbReference>
<dbReference type="UniPathway" id="UPA00315">
    <property type="reaction ID" value="UER00080"/>
</dbReference>
<evidence type="ECO:0000313" key="16">
    <source>
        <dbReference type="Ensembl" id="ENSAPOP00000016138.1"/>
    </source>
</evidence>
<proteinExistence type="inferred from homology"/>
<evidence type="ECO:0000256" key="5">
    <source>
        <dbReference type="ARBA" id="ARBA00022723"/>
    </source>
</evidence>
<dbReference type="AlphaFoldDB" id="A0A3Q1FGC8"/>
<dbReference type="PANTHER" id="PTHR11964">
    <property type="entry name" value="S-ADENOSYLMETHIONINE SYNTHETASE"/>
    <property type="match status" value="1"/>
</dbReference>
<comment type="cofactor">
    <cofactor evidence="11">
        <name>Mg(2+)</name>
        <dbReference type="ChEBI" id="CHEBI:18420"/>
    </cofactor>
    <text evidence="11">Binds 2 magnesium ions per subunit. The magnesium ions interact primarily with the substrate.</text>
</comment>
<dbReference type="GeneID" id="110948534"/>
<dbReference type="STRING" id="80966.ENSAPOP00000016138"/>